<dbReference type="GO" id="GO:0016625">
    <property type="term" value="F:oxidoreductase activity, acting on the aldehyde or oxo group of donors, iron-sulfur protein as acceptor"/>
    <property type="evidence" value="ECO:0007669"/>
    <property type="project" value="InterPro"/>
</dbReference>
<dbReference type="GO" id="GO:0051536">
    <property type="term" value="F:iron-sulfur cluster binding"/>
    <property type="evidence" value="ECO:0007669"/>
    <property type="project" value="InterPro"/>
</dbReference>
<dbReference type="InterPro" id="IPR013984">
    <property type="entry name" value="Ald_Fedxn_OxRdtase_dom2"/>
</dbReference>
<gene>
    <name evidence="2" type="ORF">S01H4_28108</name>
</gene>
<evidence type="ECO:0000313" key="2">
    <source>
        <dbReference type="EMBL" id="GAG82329.1"/>
    </source>
</evidence>
<dbReference type="EMBL" id="BART01013886">
    <property type="protein sequence ID" value="GAG82329.1"/>
    <property type="molecule type" value="Genomic_DNA"/>
</dbReference>
<name>X1AJC3_9ZZZZ</name>
<dbReference type="AlphaFoldDB" id="X1AJC3"/>
<evidence type="ECO:0000259" key="1">
    <source>
        <dbReference type="Pfam" id="PF01314"/>
    </source>
</evidence>
<sequence>MVTPIAIAKREGIGDILAEGVKKAAEKFGRGAE</sequence>
<organism evidence="2">
    <name type="scientific">marine sediment metagenome</name>
    <dbReference type="NCBI Taxonomy" id="412755"/>
    <lineage>
        <taxon>unclassified sequences</taxon>
        <taxon>metagenomes</taxon>
        <taxon>ecological metagenomes</taxon>
    </lineage>
</organism>
<comment type="caution">
    <text evidence="2">The sequence shown here is derived from an EMBL/GenBank/DDBJ whole genome shotgun (WGS) entry which is preliminary data.</text>
</comment>
<feature type="non-terminal residue" evidence="2">
    <location>
        <position position="33"/>
    </location>
</feature>
<dbReference type="SUPFAM" id="SSF48310">
    <property type="entry name" value="Aldehyde ferredoxin oxidoreductase, C-terminal domains"/>
    <property type="match status" value="1"/>
</dbReference>
<dbReference type="InterPro" id="IPR001203">
    <property type="entry name" value="OxRdtase_Ald_Fedxn_C"/>
</dbReference>
<dbReference type="GO" id="GO:0009055">
    <property type="term" value="F:electron transfer activity"/>
    <property type="evidence" value="ECO:0007669"/>
    <property type="project" value="InterPro"/>
</dbReference>
<reference evidence="2" key="1">
    <citation type="journal article" date="2014" name="Front. Microbiol.">
        <title>High frequency of phylogenetically diverse reductive dehalogenase-homologous genes in deep subseafloor sedimentary metagenomes.</title>
        <authorList>
            <person name="Kawai M."/>
            <person name="Futagami T."/>
            <person name="Toyoda A."/>
            <person name="Takaki Y."/>
            <person name="Nishi S."/>
            <person name="Hori S."/>
            <person name="Arai W."/>
            <person name="Tsubouchi T."/>
            <person name="Morono Y."/>
            <person name="Uchiyama I."/>
            <person name="Ito T."/>
            <person name="Fujiyama A."/>
            <person name="Inagaki F."/>
            <person name="Takami H."/>
        </authorList>
    </citation>
    <scope>NUCLEOTIDE SEQUENCE</scope>
    <source>
        <strain evidence="2">Expedition CK06-06</strain>
    </source>
</reference>
<feature type="domain" description="Aldehyde ferredoxin oxidoreductase C-terminal" evidence="1">
    <location>
        <begin position="6"/>
        <end position="32"/>
    </location>
</feature>
<dbReference type="Gene3D" id="1.10.569.10">
    <property type="entry name" value="Aldehyde Ferredoxin Oxidoreductase Protein, subunit A, domain 2"/>
    <property type="match status" value="1"/>
</dbReference>
<accession>X1AJC3</accession>
<protein>
    <recommendedName>
        <fullName evidence="1">Aldehyde ferredoxin oxidoreductase C-terminal domain-containing protein</fullName>
    </recommendedName>
</protein>
<dbReference type="InterPro" id="IPR036021">
    <property type="entry name" value="Tungsten_al_ferr_oxy-like_C"/>
</dbReference>
<proteinExistence type="predicted"/>
<dbReference type="Pfam" id="PF01314">
    <property type="entry name" value="AFOR_C"/>
    <property type="match status" value="1"/>
</dbReference>